<dbReference type="InterPro" id="IPR001173">
    <property type="entry name" value="Glyco_trans_2-like"/>
</dbReference>
<organism evidence="2 3">
    <name type="scientific">Limnovirga soli</name>
    <dbReference type="NCBI Taxonomy" id="2656915"/>
    <lineage>
        <taxon>Bacteria</taxon>
        <taxon>Pseudomonadati</taxon>
        <taxon>Bacteroidota</taxon>
        <taxon>Chitinophagia</taxon>
        <taxon>Chitinophagales</taxon>
        <taxon>Chitinophagaceae</taxon>
        <taxon>Limnovirga</taxon>
    </lineage>
</organism>
<reference evidence="2" key="1">
    <citation type="submission" date="2019-10" db="EMBL/GenBank/DDBJ databases">
        <title>Draft genome sequence of Panacibacter sp. KCS-6.</title>
        <authorList>
            <person name="Yim K.J."/>
        </authorList>
    </citation>
    <scope>NUCLEOTIDE SEQUENCE</scope>
    <source>
        <strain evidence="2">KCS-6</strain>
    </source>
</reference>
<evidence type="ECO:0000313" key="2">
    <source>
        <dbReference type="EMBL" id="NNV54321.1"/>
    </source>
</evidence>
<feature type="domain" description="Glycosyltransferase 2-like" evidence="1">
    <location>
        <begin position="5"/>
        <end position="144"/>
    </location>
</feature>
<dbReference type="SUPFAM" id="SSF53448">
    <property type="entry name" value="Nucleotide-diphospho-sugar transferases"/>
    <property type="match status" value="1"/>
</dbReference>
<keyword evidence="3" id="KW-1185">Reference proteome</keyword>
<dbReference type="EMBL" id="WHPF01000002">
    <property type="protein sequence ID" value="NNV54321.1"/>
    <property type="molecule type" value="Genomic_DNA"/>
</dbReference>
<protein>
    <submittedName>
        <fullName evidence="2">Glycosyltransferase</fullName>
    </submittedName>
</protein>
<dbReference type="PANTHER" id="PTHR43685">
    <property type="entry name" value="GLYCOSYLTRANSFERASE"/>
    <property type="match status" value="1"/>
</dbReference>
<comment type="caution">
    <text evidence="2">The sequence shown here is derived from an EMBL/GenBank/DDBJ whole genome shotgun (WGS) entry which is preliminary data.</text>
</comment>
<gene>
    <name evidence="2" type="ORF">GD597_02535</name>
</gene>
<dbReference type="InterPro" id="IPR050834">
    <property type="entry name" value="Glycosyltransf_2"/>
</dbReference>
<proteinExistence type="predicted"/>
<evidence type="ECO:0000313" key="3">
    <source>
        <dbReference type="Proteomes" id="UP000598971"/>
    </source>
</evidence>
<dbReference type="RefSeq" id="WP_171606246.1">
    <property type="nucleotide sequence ID" value="NZ_WHPF01000002.1"/>
</dbReference>
<dbReference type="Proteomes" id="UP000598971">
    <property type="component" value="Unassembled WGS sequence"/>
</dbReference>
<accession>A0A8J8JVK0</accession>
<dbReference type="Gene3D" id="3.90.550.10">
    <property type="entry name" value="Spore Coat Polysaccharide Biosynthesis Protein SpsA, Chain A"/>
    <property type="match status" value="1"/>
</dbReference>
<evidence type="ECO:0000259" key="1">
    <source>
        <dbReference type="Pfam" id="PF00535"/>
    </source>
</evidence>
<name>A0A8J8JVK0_9BACT</name>
<dbReference type="InterPro" id="IPR029044">
    <property type="entry name" value="Nucleotide-diphossugar_trans"/>
</dbReference>
<sequence>MPLISICIPAYKRVDYLKRLLDSITMQTFRDFEVVVTDDSPDDSVEQLLLTYSAILPIVYFKNQPAKGTPANWNVGISKAKGEWIKLIHDDDWFAEENSLQVFVNHIATGKHFIFSAYANRVNEKSHAQVMHLQHSWKKRIIKEPMTLLAYNVVGPPSVTLLHRSITEQYDERMKWRVDMDFYVRLLLQEKNFCYIDKVLVNVGISETQVTNYCFQNPAVELPEGYLLLEKYGSQRLKNIWVYDAWWRLLRNMHIRQTAQLTSEVDKPWPTVIIKMVADLNSMPDFVLKTGVLSKLAMGISYIRFILG</sequence>
<dbReference type="PANTHER" id="PTHR43685:SF2">
    <property type="entry name" value="GLYCOSYLTRANSFERASE 2-LIKE DOMAIN-CONTAINING PROTEIN"/>
    <property type="match status" value="1"/>
</dbReference>
<dbReference type="Pfam" id="PF00535">
    <property type="entry name" value="Glycos_transf_2"/>
    <property type="match status" value="1"/>
</dbReference>
<dbReference type="AlphaFoldDB" id="A0A8J8JVK0"/>